<dbReference type="InterPro" id="IPR003439">
    <property type="entry name" value="ABC_transporter-like_ATP-bd"/>
</dbReference>
<dbReference type="InterPro" id="IPR050093">
    <property type="entry name" value="ABC_SmlMolc_Importer"/>
</dbReference>
<dbReference type="GO" id="GO:0016887">
    <property type="term" value="F:ATP hydrolysis activity"/>
    <property type="evidence" value="ECO:0007669"/>
    <property type="project" value="InterPro"/>
</dbReference>
<dbReference type="AlphaFoldDB" id="A0A830HP31"/>
<dbReference type="PROSITE" id="PS00211">
    <property type="entry name" value="ABC_TRANSPORTER_1"/>
    <property type="match status" value="1"/>
</dbReference>
<keyword evidence="2" id="KW-0547">Nucleotide-binding</keyword>
<evidence type="ECO:0000313" key="7">
    <source>
        <dbReference type="Proteomes" id="UP000660262"/>
    </source>
</evidence>
<dbReference type="SUPFAM" id="SSF52540">
    <property type="entry name" value="P-loop containing nucleoside triphosphate hydrolases"/>
    <property type="match status" value="1"/>
</dbReference>
<evidence type="ECO:0000256" key="1">
    <source>
        <dbReference type="ARBA" id="ARBA00022448"/>
    </source>
</evidence>
<evidence type="ECO:0000259" key="5">
    <source>
        <dbReference type="PROSITE" id="PS50893"/>
    </source>
</evidence>
<keyword evidence="7" id="KW-1185">Reference proteome</keyword>
<dbReference type="Gene3D" id="3.40.50.300">
    <property type="entry name" value="P-loop containing nucleotide triphosphate hydrolases"/>
    <property type="match status" value="1"/>
</dbReference>
<organism evidence="6 7">
    <name type="scientific">Pycnococcus provasolii</name>
    <dbReference type="NCBI Taxonomy" id="41880"/>
    <lineage>
        <taxon>Eukaryota</taxon>
        <taxon>Viridiplantae</taxon>
        <taxon>Chlorophyta</taxon>
        <taxon>Pseudoscourfieldiophyceae</taxon>
        <taxon>Pseudoscourfieldiales</taxon>
        <taxon>Pycnococcaceae</taxon>
        <taxon>Pycnococcus</taxon>
    </lineage>
</organism>
<evidence type="ECO:0000256" key="3">
    <source>
        <dbReference type="ARBA" id="ARBA00022840"/>
    </source>
</evidence>
<dbReference type="SUPFAM" id="SSF50331">
    <property type="entry name" value="MOP-like"/>
    <property type="match status" value="1"/>
</dbReference>
<protein>
    <recommendedName>
        <fullName evidence="5">ABC transporter domain-containing protein</fullName>
    </recommendedName>
</protein>
<accession>A0A830HP31</accession>
<dbReference type="InterPro" id="IPR017871">
    <property type="entry name" value="ABC_transporter-like_CS"/>
</dbReference>
<comment type="caution">
    <text evidence="6">The sequence shown here is derived from an EMBL/GenBank/DDBJ whole genome shotgun (WGS) entry which is preliminary data.</text>
</comment>
<keyword evidence="1" id="KW-0813">Transport</keyword>
<name>A0A830HP31_9CHLO</name>
<dbReference type="SMART" id="SM00382">
    <property type="entry name" value="AAA"/>
    <property type="match status" value="1"/>
</dbReference>
<dbReference type="Pfam" id="PF00005">
    <property type="entry name" value="ABC_tran"/>
    <property type="match status" value="1"/>
</dbReference>
<dbReference type="InterPro" id="IPR008995">
    <property type="entry name" value="Mo/tungstate-bd_C_term_dom"/>
</dbReference>
<feature type="domain" description="ABC transporter" evidence="5">
    <location>
        <begin position="71"/>
        <end position="309"/>
    </location>
</feature>
<dbReference type="OrthoDB" id="6593433at2759"/>
<evidence type="ECO:0000313" key="6">
    <source>
        <dbReference type="EMBL" id="GHP08435.1"/>
    </source>
</evidence>
<dbReference type="InterPro" id="IPR027417">
    <property type="entry name" value="P-loop_NTPase"/>
</dbReference>
<keyword evidence="4" id="KW-0764">Sulfate transport</keyword>
<sequence>MQRAPACKANARGGKFALKGPQRAHLRPAALRHPQSARAALVESPTSTSGDTGMNGNGHLVSMDQMGGTQVSVSGLRREYKTEKGIFVAIDDVSLDITPNQITALLGPSGSGKTTFMRLISGLDTVTSGNITFDGVDVTDLPVQERECGFVFQNYALWNHKTVLENIMFGVEIKHKRGLLKELDARKRAEELLELVQLDGLGDRYPRQLSGGQRQRVALARSLAYKPRLLFLDEPFGALDAVVRKDLRAWMKELMSTIDITCILATHDQEEARDLAEEIIVFNKGRVEQIGTAEEIAESPQTPFVKNFTSMSSVLASNNMLVRNSSFRTSKPSVLVDPKDVEVYSERPTDGPARRAVPCTVKHRVNLGWEVIYEVMLKEGDLLEKRYPRAEDPDFDVGETLHAYAPPLAFMSFVSEDLTTISKPQALPAASPANLTFDEE</sequence>
<gene>
    <name evidence="6" type="ORF">PPROV_000717400</name>
</gene>
<dbReference type="PROSITE" id="PS50893">
    <property type="entry name" value="ABC_TRANSPORTER_2"/>
    <property type="match status" value="1"/>
</dbReference>
<dbReference type="PANTHER" id="PTHR42781:SF4">
    <property type="entry name" value="SPERMIDINE_PUTRESCINE IMPORT ATP-BINDING PROTEIN POTA"/>
    <property type="match status" value="1"/>
</dbReference>
<dbReference type="PANTHER" id="PTHR42781">
    <property type="entry name" value="SPERMIDINE/PUTRESCINE IMPORT ATP-BINDING PROTEIN POTA"/>
    <property type="match status" value="1"/>
</dbReference>
<dbReference type="Proteomes" id="UP000660262">
    <property type="component" value="Unassembled WGS sequence"/>
</dbReference>
<evidence type="ECO:0000256" key="2">
    <source>
        <dbReference type="ARBA" id="ARBA00022741"/>
    </source>
</evidence>
<dbReference type="GO" id="GO:0005524">
    <property type="term" value="F:ATP binding"/>
    <property type="evidence" value="ECO:0007669"/>
    <property type="project" value="UniProtKB-KW"/>
</dbReference>
<dbReference type="EMBL" id="BNJQ01000020">
    <property type="protein sequence ID" value="GHP08435.1"/>
    <property type="molecule type" value="Genomic_DNA"/>
</dbReference>
<evidence type="ECO:0000256" key="4">
    <source>
        <dbReference type="ARBA" id="ARBA00023032"/>
    </source>
</evidence>
<dbReference type="FunFam" id="3.40.50.300:FF:000425">
    <property type="entry name" value="Probable ABC transporter, ATP-binding subunit"/>
    <property type="match status" value="1"/>
</dbReference>
<proteinExistence type="predicted"/>
<dbReference type="InterPro" id="IPR003593">
    <property type="entry name" value="AAA+_ATPase"/>
</dbReference>
<reference evidence="6" key="1">
    <citation type="submission" date="2020-10" db="EMBL/GenBank/DDBJ databases">
        <title>Unveiling of a novel bifunctional photoreceptor, Dualchrome1, isolated from a cosmopolitan green alga.</title>
        <authorList>
            <person name="Suzuki S."/>
            <person name="Kawachi M."/>
        </authorList>
    </citation>
    <scope>NUCLEOTIDE SEQUENCE</scope>
    <source>
        <strain evidence="6">NIES 2893</strain>
    </source>
</reference>
<keyword evidence="3" id="KW-0067">ATP-binding</keyword>